<gene>
    <name evidence="1" type="ORF">HMF7854_09160</name>
</gene>
<proteinExistence type="predicted"/>
<evidence type="ECO:0000313" key="1">
    <source>
        <dbReference type="EMBL" id="RST30982.1"/>
    </source>
</evidence>
<organism evidence="1 2">
    <name type="scientific">Sphingomonas ginkgonis</name>
    <dbReference type="NCBI Taxonomy" id="2315330"/>
    <lineage>
        <taxon>Bacteria</taxon>
        <taxon>Pseudomonadati</taxon>
        <taxon>Pseudomonadota</taxon>
        <taxon>Alphaproteobacteria</taxon>
        <taxon>Sphingomonadales</taxon>
        <taxon>Sphingomonadaceae</taxon>
        <taxon>Sphingomonas</taxon>
    </lineage>
</organism>
<dbReference type="RefSeq" id="WP_126718816.1">
    <property type="nucleotide sequence ID" value="NZ_RWJF01000001.1"/>
</dbReference>
<evidence type="ECO:0000313" key="2">
    <source>
        <dbReference type="Proteomes" id="UP000274661"/>
    </source>
</evidence>
<dbReference type="AlphaFoldDB" id="A0A429VAW3"/>
<name>A0A429VAW3_9SPHN</name>
<comment type="caution">
    <text evidence="1">The sequence shown here is derived from an EMBL/GenBank/DDBJ whole genome shotgun (WGS) entry which is preliminary data.</text>
</comment>
<dbReference type="PANTHER" id="PTHR37310:SF1">
    <property type="entry name" value="CYTOPLASMIC PROTEIN"/>
    <property type="match status" value="1"/>
</dbReference>
<dbReference type="EMBL" id="RWJF01000001">
    <property type="protein sequence ID" value="RST30982.1"/>
    <property type="molecule type" value="Genomic_DNA"/>
</dbReference>
<dbReference type="Proteomes" id="UP000274661">
    <property type="component" value="Unassembled WGS sequence"/>
</dbReference>
<dbReference type="InterPro" id="IPR044543">
    <property type="entry name" value="YHJQ-like"/>
</dbReference>
<protein>
    <submittedName>
        <fullName evidence="1">Four-helix bundle copper-binding protein</fullName>
    </submittedName>
</protein>
<sequence>MSIRKMISLHPNSRDHVNQPLGDAVHHLMYCSKMCLSCADACLAEPMDMTQCIRLCMDCSDICEATARLGLRRNGDDQPVLRDLLELCARMCDACASECEKHDHEHCKLCAQMCRECAADCRNAAESLLEPA</sequence>
<dbReference type="Gene3D" id="1.20.1270.360">
    <property type="match status" value="1"/>
</dbReference>
<dbReference type="CDD" id="cd08026">
    <property type="entry name" value="DUF326"/>
    <property type="match status" value="1"/>
</dbReference>
<dbReference type="OrthoDB" id="5396211at2"/>
<dbReference type="PANTHER" id="PTHR37310">
    <property type="entry name" value="CYTOPLASMIC PROTEIN-RELATED"/>
    <property type="match status" value="1"/>
</dbReference>
<accession>A0A429VAW3</accession>
<keyword evidence="2" id="KW-1185">Reference proteome</keyword>
<reference evidence="1 2" key="1">
    <citation type="submission" date="2018-12" db="EMBL/GenBank/DDBJ databases">
        <title>Sphingomonas sp. HMF7854 Genome sequencing and assembly.</title>
        <authorList>
            <person name="Cha I."/>
            <person name="Kang H."/>
            <person name="Kim H."/>
            <person name="Kang J."/>
            <person name="Joh K."/>
        </authorList>
    </citation>
    <scope>NUCLEOTIDE SEQUENCE [LARGE SCALE GENOMIC DNA]</scope>
    <source>
        <strain evidence="1 2">HMF7854</strain>
    </source>
</reference>
<dbReference type="InterPro" id="IPR005560">
    <property type="entry name" value="Csp_YhjQ"/>
</dbReference>
<dbReference type="Pfam" id="PF03860">
    <property type="entry name" value="Csp"/>
    <property type="match status" value="1"/>
</dbReference>